<feature type="region of interest" description="Disordered" evidence="3">
    <location>
        <begin position="31"/>
        <end position="69"/>
    </location>
</feature>
<sequence>MPSSATARRVSTTAAFLVLAAGLGACGDDAGTSVEGSGSATTTAATGGHDGHAGSGHGGSDTTATGGDAHAMTRLGETTAGDRKVELDVSAPVTFAVSEGERFVRHAPRKGENAHVMLVLTDAQSGDRLPDASITLRIVDAAGKVVASGPQYPMTGLGMGIHYGDNVAIPKAGKYVAQLVIGPPRIGRHSDVVDRWNETVRASIPFTWKGSAR</sequence>
<organism evidence="5 6">
    <name type="scientific">Patulibacter brassicae</name>
    <dbReference type="NCBI Taxonomy" id="1705717"/>
    <lineage>
        <taxon>Bacteria</taxon>
        <taxon>Bacillati</taxon>
        <taxon>Actinomycetota</taxon>
        <taxon>Thermoleophilia</taxon>
        <taxon>Solirubrobacterales</taxon>
        <taxon>Patulibacteraceae</taxon>
        <taxon>Patulibacter</taxon>
    </lineage>
</organism>
<evidence type="ECO:0000256" key="2">
    <source>
        <dbReference type="ARBA" id="ARBA00022729"/>
    </source>
</evidence>
<name>A0ABU4VP49_9ACTN</name>
<dbReference type="EMBL" id="JAXAVX010000017">
    <property type="protein sequence ID" value="MDX8153639.1"/>
    <property type="molecule type" value="Genomic_DNA"/>
</dbReference>
<dbReference type="Proteomes" id="UP001277761">
    <property type="component" value="Unassembled WGS sequence"/>
</dbReference>
<evidence type="ECO:0000256" key="1">
    <source>
        <dbReference type="ARBA" id="ARBA00010013"/>
    </source>
</evidence>
<reference evidence="5 6" key="1">
    <citation type="submission" date="2023-11" db="EMBL/GenBank/DDBJ databases">
        <authorList>
            <person name="Xu M."/>
            <person name="Jiang T."/>
        </authorList>
    </citation>
    <scope>NUCLEOTIDE SEQUENCE [LARGE SCALE GENOMIC DNA]</scope>
    <source>
        <strain evidence="5 6">SD</strain>
    </source>
</reference>
<feature type="compositionally biased region" description="Low complexity" evidence="3">
    <location>
        <begin position="31"/>
        <end position="47"/>
    </location>
</feature>
<feature type="chain" id="PRO_5045883192" evidence="4">
    <location>
        <begin position="21"/>
        <end position="213"/>
    </location>
</feature>
<accession>A0ABU4VP49</accession>
<feature type="signal peptide" evidence="4">
    <location>
        <begin position="1"/>
        <end position="20"/>
    </location>
</feature>
<keyword evidence="2 4" id="KW-0732">Signal</keyword>
<evidence type="ECO:0000313" key="6">
    <source>
        <dbReference type="Proteomes" id="UP001277761"/>
    </source>
</evidence>
<keyword evidence="6" id="KW-1185">Reference proteome</keyword>
<evidence type="ECO:0000256" key="4">
    <source>
        <dbReference type="SAM" id="SignalP"/>
    </source>
</evidence>
<proteinExistence type="inferred from homology"/>
<comment type="caution">
    <text evidence="5">The sequence shown here is derived from an EMBL/GenBank/DDBJ whole genome shotgun (WGS) entry which is preliminary data.</text>
</comment>
<feature type="compositionally biased region" description="Low complexity" evidence="3">
    <location>
        <begin position="60"/>
        <end position="69"/>
    </location>
</feature>
<evidence type="ECO:0000256" key="3">
    <source>
        <dbReference type="SAM" id="MobiDB-lite"/>
    </source>
</evidence>
<dbReference type="RefSeq" id="WP_319955789.1">
    <property type="nucleotide sequence ID" value="NZ_JAXAVX010000017.1"/>
</dbReference>
<dbReference type="Pfam" id="PF10634">
    <property type="entry name" value="Iron_transport"/>
    <property type="match status" value="1"/>
</dbReference>
<comment type="similarity">
    <text evidence="1">Belongs to the UPF0423 family.</text>
</comment>
<dbReference type="InterPro" id="IPR038482">
    <property type="entry name" value="Tp34-type_sf"/>
</dbReference>
<gene>
    <name evidence="5" type="ORF">SK069_18725</name>
</gene>
<evidence type="ECO:0000313" key="5">
    <source>
        <dbReference type="EMBL" id="MDX8153639.1"/>
    </source>
</evidence>
<dbReference type="Gene3D" id="2.60.40.2480">
    <property type="entry name" value="Periplasmic metal-binding protein Tp34-type"/>
    <property type="match status" value="1"/>
</dbReference>
<protein>
    <submittedName>
        <fullName evidence="5">Iron transporter</fullName>
    </submittedName>
</protein>
<dbReference type="InterPro" id="IPR018470">
    <property type="entry name" value="Metal-bd_Tp34-typ"/>
</dbReference>